<feature type="domain" description="Mur ligase central" evidence="10">
    <location>
        <begin position="96"/>
        <end position="221"/>
    </location>
</feature>
<sequence>MISLLGHGRTNRALASYLHQRTFPYRIYDDAILTPQSDLHGQPLLPSAHFDPQTSCLEIVSPGFPPTHPLVLASKHLMSEYDYVASLVSVPTTCFVSGTNGKTTTTEMLGLLCAPFGGMVGGNIGVPLIELPQAPLWILETSSFSLHYTERYAPNFYALLPLAQDHVGWHGNYEAYVEAKLKPLRLMDKKSPVFLEATLRDHILVREAKDLDLIFYENSNHLAENMGLDRSRVRFKEPFLLDALLALSVAKLMTGQADYDRLNSYTLKPHRLEEIVDSQGRTWINDSKATNVDATLKALACFADRFVHLIVGGDTKGVDLTPLFEILASMQTRIYTIGTSAQTMVEMAHRYKVDALLCGDLERAVDAIKTSLKKDQIALLSPSAASLDQFSSYQERGELFKTCVLAP</sequence>
<evidence type="ECO:0000313" key="12">
    <source>
        <dbReference type="Proteomes" id="UP000007934"/>
    </source>
</evidence>
<dbReference type="SUPFAM" id="SSF53244">
    <property type="entry name" value="MurD-like peptide ligases, peptide-binding domain"/>
    <property type="match status" value="1"/>
</dbReference>
<dbReference type="PANTHER" id="PTHR43692">
    <property type="entry name" value="UDP-N-ACETYLMURAMOYLALANINE--D-GLUTAMATE LIGASE"/>
    <property type="match status" value="1"/>
</dbReference>
<dbReference type="RefSeq" id="WP_013469329.1">
    <property type="nucleotide sequence ID" value="NC_014810.2"/>
</dbReference>
<keyword evidence="7 8" id="KW-0131">Cell cycle</keyword>
<comment type="similarity">
    <text evidence="7">Belongs to the MurCDEF family.</text>
</comment>
<evidence type="ECO:0000256" key="2">
    <source>
        <dbReference type="ARBA" id="ARBA00004752"/>
    </source>
</evidence>
<dbReference type="EMBL" id="FQ670179">
    <property type="protein sequence ID" value="CBY82963.1"/>
    <property type="molecule type" value="Genomic_DNA"/>
</dbReference>
<keyword evidence="3 7" id="KW-0963">Cytoplasm</keyword>
<dbReference type="GO" id="GO:0008764">
    <property type="term" value="F:UDP-N-acetylmuramoylalanine-D-glutamate ligase activity"/>
    <property type="evidence" value="ECO:0007669"/>
    <property type="project" value="UniProtKB-UniRule"/>
</dbReference>
<keyword evidence="7 8" id="KW-0133">Cell shape</keyword>
<keyword evidence="7 8" id="KW-0961">Cell wall biogenesis/degradation</keyword>
<feature type="binding site" evidence="7">
    <location>
        <begin position="98"/>
        <end position="104"/>
    </location>
    <ligand>
        <name>ATP</name>
        <dbReference type="ChEBI" id="CHEBI:30616"/>
    </ligand>
</feature>
<dbReference type="GO" id="GO:0005737">
    <property type="term" value="C:cytoplasm"/>
    <property type="evidence" value="ECO:0007669"/>
    <property type="project" value="UniProtKB-SubCell"/>
</dbReference>
<accession>E7ABZ4</accession>
<evidence type="ECO:0000259" key="10">
    <source>
        <dbReference type="Pfam" id="PF08245"/>
    </source>
</evidence>
<keyword evidence="7 8" id="KW-0132">Cell division</keyword>
<dbReference type="EC" id="6.3.2.9" evidence="7 8"/>
<evidence type="ECO:0000256" key="1">
    <source>
        <dbReference type="ARBA" id="ARBA00004496"/>
    </source>
</evidence>
<evidence type="ECO:0000256" key="8">
    <source>
        <dbReference type="RuleBase" id="RU003664"/>
    </source>
</evidence>
<evidence type="ECO:0000256" key="7">
    <source>
        <dbReference type="HAMAP-Rule" id="MF_00639"/>
    </source>
</evidence>
<comment type="subcellular location">
    <subcellularLocation>
        <location evidence="1 7 8">Cytoplasm</location>
    </subcellularLocation>
</comment>
<dbReference type="HAMAP" id="MF_00639">
    <property type="entry name" value="MurD"/>
    <property type="match status" value="1"/>
</dbReference>
<dbReference type="HOGENOM" id="CLU_032540_2_0_7"/>
<dbReference type="OrthoDB" id="9809796at2"/>
<dbReference type="AlphaFoldDB" id="E7ABZ4"/>
<dbReference type="STRING" id="936155.HFELIS_08790"/>
<evidence type="ECO:0000256" key="6">
    <source>
        <dbReference type="ARBA" id="ARBA00022840"/>
    </source>
</evidence>
<name>E7ABZ4_HELFC</name>
<dbReference type="GO" id="GO:0051301">
    <property type="term" value="P:cell division"/>
    <property type="evidence" value="ECO:0007669"/>
    <property type="project" value="UniProtKB-KW"/>
</dbReference>
<dbReference type="GO" id="GO:0009252">
    <property type="term" value="P:peptidoglycan biosynthetic process"/>
    <property type="evidence" value="ECO:0007669"/>
    <property type="project" value="UniProtKB-UniRule"/>
</dbReference>
<reference evidence="11 12" key="1">
    <citation type="journal article" date="2011" name="Genome Biol. Evol.">
        <title>Comparative whole genome sequence analysis of the carcinogenic bacterial model pathogen Helicobacter felis.</title>
        <authorList>
            <person name="Arnold I.C."/>
            <person name="Zigova Z."/>
            <person name="Holden M."/>
            <person name="Lawley T.D."/>
            <person name="Rad R."/>
            <person name="Dougan G."/>
            <person name="Falkow S."/>
            <person name="Bentley S.D."/>
            <person name="Muller A."/>
        </authorList>
    </citation>
    <scope>NUCLEOTIDE SEQUENCE [LARGE SCALE GENOMIC DNA]</scope>
    <source>
        <strain evidence="12">ATCC 49179 / CCUG 28539 / NCTC 12436 / CS1</strain>
    </source>
</reference>
<evidence type="ECO:0000313" key="11">
    <source>
        <dbReference type="EMBL" id="CBY82963.1"/>
    </source>
</evidence>
<gene>
    <name evidence="7 11" type="primary">murD</name>
    <name evidence="11" type="ordered locus">Hfelis_08790</name>
</gene>
<evidence type="ECO:0000259" key="9">
    <source>
        <dbReference type="Pfam" id="PF02875"/>
    </source>
</evidence>
<dbReference type="GO" id="GO:0008360">
    <property type="term" value="P:regulation of cell shape"/>
    <property type="evidence" value="ECO:0007669"/>
    <property type="project" value="UniProtKB-KW"/>
</dbReference>
<keyword evidence="12" id="KW-1185">Reference proteome</keyword>
<keyword evidence="4 7" id="KW-0436">Ligase</keyword>
<dbReference type="InterPro" id="IPR013221">
    <property type="entry name" value="Mur_ligase_cen"/>
</dbReference>
<keyword evidence="5 7" id="KW-0547">Nucleotide-binding</keyword>
<feature type="domain" description="Mur ligase C-terminal" evidence="9">
    <location>
        <begin position="270"/>
        <end position="383"/>
    </location>
</feature>
<dbReference type="InterPro" id="IPR036565">
    <property type="entry name" value="Mur-like_cat_sf"/>
</dbReference>
<organism evidence="11 12">
    <name type="scientific">Helicobacter felis (strain ATCC 49179 / CCUG 28539 / NCTC 12436 / CS1)</name>
    <dbReference type="NCBI Taxonomy" id="936155"/>
    <lineage>
        <taxon>Bacteria</taxon>
        <taxon>Pseudomonadati</taxon>
        <taxon>Campylobacterota</taxon>
        <taxon>Epsilonproteobacteria</taxon>
        <taxon>Campylobacterales</taxon>
        <taxon>Helicobacteraceae</taxon>
        <taxon>Helicobacter</taxon>
    </lineage>
</organism>
<protein>
    <recommendedName>
        <fullName evidence="7 8">UDP-N-acetylmuramoylalanine--D-glutamate ligase</fullName>
        <ecNumber evidence="7 8">6.3.2.9</ecNumber>
    </recommendedName>
    <alternativeName>
        <fullName evidence="7">D-glutamic acid-adding enzyme</fullName>
    </alternativeName>
    <alternativeName>
        <fullName evidence="7">UDP-N-acetylmuramoyl-L-alanyl-D-glutamate synthetase</fullName>
    </alternativeName>
</protein>
<dbReference type="Proteomes" id="UP000007934">
    <property type="component" value="Chromosome"/>
</dbReference>
<dbReference type="GO" id="GO:0005524">
    <property type="term" value="F:ATP binding"/>
    <property type="evidence" value="ECO:0007669"/>
    <property type="project" value="UniProtKB-UniRule"/>
</dbReference>
<comment type="catalytic activity">
    <reaction evidence="7 8">
        <text>UDP-N-acetyl-alpha-D-muramoyl-L-alanine + D-glutamate + ATP = UDP-N-acetyl-alpha-D-muramoyl-L-alanyl-D-glutamate + ADP + phosphate + H(+)</text>
        <dbReference type="Rhea" id="RHEA:16429"/>
        <dbReference type="ChEBI" id="CHEBI:15378"/>
        <dbReference type="ChEBI" id="CHEBI:29986"/>
        <dbReference type="ChEBI" id="CHEBI:30616"/>
        <dbReference type="ChEBI" id="CHEBI:43474"/>
        <dbReference type="ChEBI" id="CHEBI:83898"/>
        <dbReference type="ChEBI" id="CHEBI:83900"/>
        <dbReference type="ChEBI" id="CHEBI:456216"/>
        <dbReference type="EC" id="6.3.2.9"/>
    </reaction>
</comment>
<dbReference type="eggNOG" id="COG0771">
    <property type="taxonomic scope" value="Bacteria"/>
</dbReference>
<evidence type="ECO:0000256" key="5">
    <source>
        <dbReference type="ARBA" id="ARBA00022741"/>
    </source>
</evidence>
<comment type="function">
    <text evidence="7 8">Cell wall formation. Catalyzes the addition of glutamate to the nucleotide precursor UDP-N-acetylmuramoyl-L-alanine (UMA).</text>
</comment>
<dbReference type="GO" id="GO:0071555">
    <property type="term" value="P:cell wall organization"/>
    <property type="evidence" value="ECO:0007669"/>
    <property type="project" value="UniProtKB-KW"/>
</dbReference>
<proteinExistence type="inferred from homology"/>
<dbReference type="UniPathway" id="UPA00219"/>
<dbReference type="Gene3D" id="3.40.1190.10">
    <property type="entry name" value="Mur-like, catalytic domain"/>
    <property type="match status" value="1"/>
</dbReference>
<evidence type="ECO:0000256" key="4">
    <source>
        <dbReference type="ARBA" id="ARBA00022598"/>
    </source>
</evidence>
<dbReference type="KEGG" id="hfe:HFELIS_08790"/>
<keyword evidence="6 7" id="KW-0067">ATP-binding</keyword>
<dbReference type="GeneID" id="36133395"/>
<dbReference type="PANTHER" id="PTHR43692:SF1">
    <property type="entry name" value="UDP-N-ACETYLMURAMOYLALANINE--D-GLUTAMATE LIGASE"/>
    <property type="match status" value="1"/>
</dbReference>
<dbReference type="Pfam" id="PF08245">
    <property type="entry name" value="Mur_ligase_M"/>
    <property type="match status" value="1"/>
</dbReference>
<comment type="pathway">
    <text evidence="2 7 8">Cell wall biogenesis; peptidoglycan biosynthesis.</text>
</comment>
<dbReference type="InterPro" id="IPR005762">
    <property type="entry name" value="MurD"/>
</dbReference>
<dbReference type="InterPro" id="IPR004101">
    <property type="entry name" value="Mur_ligase_C"/>
</dbReference>
<dbReference type="InterPro" id="IPR036615">
    <property type="entry name" value="Mur_ligase_C_dom_sf"/>
</dbReference>
<dbReference type="Pfam" id="PF02875">
    <property type="entry name" value="Mur_ligase_C"/>
    <property type="match status" value="1"/>
</dbReference>
<dbReference type="SUPFAM" id="SSF53623">
    <property type="entry name" value="MurD-like peptide ligases, catalytic domain"/>
    <property type="match status" value="1"/>
</dbReference>
<dbReference type="Gene3D" id="3.90.190.20">
    <property type="entry name" value="Mur ligase, C-terminal domain"/>
    <property type="match status" value="1"/>
</dbReference>
<dbReference type="NCBIfam" id="TIGR01087">
    <property type="entry name" value="murD"/>
    <property type="match status" value="1"/>
</dbReference>
<keyword evidence="7 8" id="KW-0573">Peptidoglycan synthesis</keyword>
<evidence type="ECO:0000256" key="3">
    <source>
        <dbReference type="ARBA" id="ARBA00022490"/>
    </source>
</evidence>